<dbReference type="Gene3D" id="1.10.8.1060">
    <property type="entry name" value="Corynebacterium glutamicum thioredoxin-dependent arsenate reductase, N-terminal domain"/>
    <property type="match status" value="1"/>
</dbReference>
<evidence type="ECO:0000313" key="1">
    <source>
        <dbReference type="EMBL" id="CBH47922.1"/>
    </source>
</evidence>
<dbReference type="NCBIfam" id="NF046112">
    <property type="entry name" value="MSMEG_6209_Nter"/>
    <property type="match status" value="1"/>
</dbReference>
<dbReference type="Proteomes" id="UP001154400">
    <property type="component" value="Chromosome"/>
</dbReference>
<dbReference type="RefSeq" id="WP_013415703.1">
    <property type="nucleotide sequence ID" value="NC_014659.1"/>
</dbReference>
<dbReference type="EMBL" id="FN563149">
    <property type="protein sequence ID" value="CBH47922.1"/>
    <property type="molecule type" value="Genomic_DNA"/>
</dbReference>
<evidence type="ECO:0000313" key="2">
    <source>
        <dbReference type="Proteomes" id="UP000006892"/>
    </source>
</evidence>
<dbReference type="AlphaFoldDB" id="A0A3S5Y5R2"/>
<reference evidence="1" key="1">
    <citation type="journal article" date="2010" name="PLoS Genet.">
        <title>The genome of a pathogenic rhodococcus: cooptive virulence underpinned by key gene acquisitions.</title>
        <authorList>
            <person name="Letek M."/>
            <person name="Gonzalez P."/>
            <person name="Macarthur I."/>
            <person name="Rodriguez H."/>
            <person name="Freeman T.C."/>
            <person name="Valero-Rello A."/>
            <person name="Blanco M."/>
            <person name="Buckley T."/>
            <person name="Cherevach I."/>
            <person name="Fahey R."/>
            <person name="Hapeshi A."/>
            <person name="Holdstock J."/>
            <person name="Leadon D."/>
            <person name="Navas J."/>
            <person name="Ocampo A."/>
            <person name="Quail M.A."/>
            <person name="Sanders M."/>
            <person name="Scortti M.M."/>
            <person name="Prescott J.F."/>
            <person name="Fogarty U."/>
            <person name="Meijer W.G."/>
            <person name="Parkhill J."/>
            <person name="Bentley S.D."/>
            <person name="Vazquez-Boland J.A."/>
        </authorList>
    </citation>
    <scope>NUCLEOTIDE SEQUENCE [LARGE SCALE GENOMIC DNA]</scope>
    <source>
        <strain evidence="1 2">103S</strain>
    </source>
</reference>
<sequence length="85" mass="9268">MKAEGEAAQIDRVIDRLAIGTPAVTPAEVERVVRSIHARFVDSRVREFIPLLVEKAARRHFAEQSTPPVDHVAAAWAAAVVESPS</sequence>
<organism evidence="1">
    <name type="scientific">Rhodococcus hoagii (strain 103S)</name>
    <name type="common">Rhodococcus equi</name>
    <dbReference type="NCBI Taxonomy" id="685727"/>
    <lineage>
        <taxon>Bacteria</taxon>
        <taxon>Bacillati</taxon>
        <taxon>Actinomycetota</taxon>
        <taxon>Actinomycetes</taxon>
        <taxon>Mycobacteriales</taxon>
        <taxon>Nocardiaceae</taxon>
        <taxon>Prescottella</taxon>
    </lineage>
</organism>
<proteinExistence type="predicted"/>
<name>A0A3S5Y5R2_RHOH1</name>
<dbReference type="KEGG" id="req:REQ_18560"/>
<accession>A0A3S5Y5R2</accession>
<protein>
    <submittedName>
        <fullName evidence="1">Uncharacterized protein</fullName>
    </submittedName>
</protein>
<gene>
    <name evidence="1" type="ordered locus">REQ_18560</name>
</gene>